<dbReference type="InterPro" id="IPR046341">
    <property type="entry name" value="SET_dom_sf"/>
</dbReference>
<sequence>MENNLRDNKAESLTVSSSCVALTISMDDDELIVLRSYYLLNASPDQDLGVQVRKSNIPGAGKGLFATKRHVQGSIICEYTGVVLYNQENAWKLKDKSYLMKLGDGKYIDALHCPQVLARYINDCRGHFGGFNVHFEKRPQDDKADVIAMRDIEPGEELYVNYGRLYWLAYNMMHPSNPVR</sequence>
<organism evidence="2 3">
    <name type="scientific">Peronospora effusa</name>
    <dbReference type="NCBI Taxonomy" id="542832"/>
    <lineage>
        <taxon>Eukaryota</taxon>
        <taxon>Sar</taxon>
        <taxon>Stramenopiles</taxon>
        <taxon>Oomycota</taxon>
        <taxon>Peronosporomycetes</taxon>
        <taxon>Peronosporales</taxon>
        <taxon>Peronosporaceae</taxon>
        <taxon>Peronospora</taxon>
    </lineage>
</organism>
<dbReference type="EMBL" id="QLLG01000286">
    <property type="protein sequence ID" value="RMX64783.1"/>
    <property type="molecule type" value="Genomic_DNA"/>
</dbReference>
<comment type="caution">
    <text evidence="2">The sequence shown here is derived from an EMBL/GenBank/DDBJ whole genome shotgun (WGS) entry which is preliminary data.</text>
</comment>
<dbReference type="GO" id="GO:0006357">
    <property type="term" value="P:regulation of transcription by RNA polymerase II"/>
    <property type="evidence" value="ECO:0007669"/>
    <property type="project" value="TreeGrafter"/>
</dbReference>
<protein>
    <recommendedName>
        <fullName evidence="1">SET domain-containing protein</fullName>
    </recommendedName>
</protein>
<dbReference type="SMART" id="SM00317">
    <property type="entry name" value="SET"/>
    <property type="match status" value="1"/>
</dbReference>
<evidence type="ECO:0000313" key="2">
    <source>
        <dbReference type="EMBL" id="RMX64783.1"/>
    </source>
</evidence>
<dbReference type="Pfam" id="PF00856">
    <property type="entry name" value="SET"/>
    <property type="match status" value="1"/>
</dbReference>
<accession>A0A3M6VF07</accession>
<dbReference type="InterPro" id="IPR051760">
    <property type="entry name" value="KMT5A"/>
</dbReference>
<dbReference type="GO" id="GO:0005634">
    <property type="term" value="C:nucleus"/>
    <property type="evidence" value="ECO:0007669"/>
    <property type="project" value="TreeGrafter"/>
</dbReference>
<dbReference type="GO" id="GO:0042799">
    <property type="term" value="F:histone H4K20 methyltransferase activity"/>
    <property type="evidence" value="ECO:0007669"/>
    <property type="project" value="TreeGrafter"/>
</dbReference>
<feature type="domain" description="SET" evidence="1">
    <location>
        <begin position="48"/>
        <end position="163"/>
    </location>
</feature>
<evidence type="ECO:0000313" key="3">
    <source>
        <dbReference type="Proteomes" id="UP000282087"/>
    </source>
</evidence>
<dbReference type="SUPFAM" id="SSF82199">
    <property type="entry name" value="SET domain"/>
    <property type="match status" value="1"/>
</dbReference>
<dbReference type="VEuPathDB" id="FungiDB:DD237_006653"/>
<dbReference type="Gene3D" id="2.170.270.10">
    <property type="entry name" value="SET domain"/>
    <property type="match status" value="1"/>
</dbReference>
<keyword evidence="3" id="KW-1185">Reference proteome</keyword>
<gene>
    <name evidence="2" type="ORF">DD238_006778</name>
</gene>
<name>A0A3M6VF07_9STRA</name>
<dbReference type="InterPro" id="IPR001214">
    <property type="entry name" value="SET_dom"/>
</dbReference>
<dbReference type="GO" id="GO:0005700">
    <property type="term" value="C:polytene chromosome"/>
    <property type="evidence" value="ECO:0007669"/>
    <property type="project" value="TreeGrafter"/>
</dbReference>
<proteinExistence type="predicted"/>
<dbReference type="PROSITE" id="PS50280">
    <property type="entry name" value="SET"/>
    <property type="match status" value="1"/>
</dbReference>
<reference evidence="2 3" key="1">
    <citation type="submission" date="2018-06" db="EMBL/GenBank/DDBJ databases">
        <title>Comparative genomics of downy mildews reveals potential adaptations to biotrophy.</title>
        <authorList>
            <person name="Fletcher K."/>
            <person name="Klosterman S.J."/>
            <person name="Derevnina L."/>
            <person name="Martin F."/>
            <person name="Koike S."/>
            <person name="Reyes Chin-Wo S."/>
            <person name="Mou B."/>
            <person name="Michelmore R."/>
        </authorList>
    </citation>
    <scope>NUCLEOTIDE SEQUENCE [LARGE SCALE GENOMIC DNA]</scope>
    <source>
        <strain evidence="2 3">R14</strain>
    </source>
</reference>
<dbReference type="AlphaFoldDB" id="A0A3M6VF07"/>
<dbReference type="Proteomes" id="UP000282087">
    <property type="component" value="Unassembled WGS sequence"/>
</dbReference>
<evidence type="ECO:0000259" key="1">
    <source>
        <dbReference type="PROSITE" id="PS50280"/>
    </source>
</evidence>
<dbReference type="PANTHER" id="PTHR46167:SF1">
    <property type="entry name" value="N-LYSINE METHYLTRANSFERASE KMT5A"/>
    <property type="match status" value="1"/>
</dbReference>
<dbReference type="PANTHER" id="PTHR46167">
    <property type="entry name" value="N-LYSINE METHYLTRANSFERASE KMT5A"/>
    <property type="match status" value="1"/>
</dbReference>